<dbReference type="PRINTS" id="PR00368">
    <property type="entry name" value="FADPNR"/>
</dbReference>
<keyword evidence="3" id="KW-1185">Reference proteome</keyword>
<feature type="domain" description="FAD/NAD(P)-binding" evidence="1">
    <location>
        <begin position="21"/>
        <end position="208"/>
    </location>
</feature>
<evidence type="ECO:0000259" key="1">
    <source>
        <dbReference type="Pfam" id="PF07992"/>
    </source>
</evidence>
<protein>
    <submittedName>
        <fullName evidence="2">Glutamate synthase [NADPH]</fullName>
    </submittedName>
</protein>
<accession>A0A6S7JA31</accession>
<dbReference type="Pfam" id="PF07992">
    <property type="entry name" value="Pyr_redox_2"/>
    <property type="match status" value="1"/>
</dbReference>
<organism evidence="2 3">
    <name type="scientific">Paramuricea clavata</name>
    <name type="common">Red gorgonian</name>
    <name type="synonym">Violescent sea-whip</name>
    <dbReference type="NCBI Taxonomy" id="317549"/>
    <lineage>
        <taxon>Eukaryota</taxon>
        <taxon>Metazoa</taxon>
        <taxon>Cnidaria</taxon>
        <taxon>Anthozoa</taxon>
        <taxon>Octocorallia</taxon>
        <taxon>Malacalcyonacea</taxon>
        <taxon>Plexauridae</taxon>
        <taxon>Paramuricea</taxon>
    </lineage>
</organism>
<dbReference type="GO" id="GO:0016491">
    <property type="term" value="F:oxidoreductase activity"/>
    <property type="evidence" value="ECO:0007669"/>
    <property type="project" value="InterPro"/>
</dbReference>
<name>A0A6S7JA31_PARCT</name>
<dbReference type="InterPro" id="IPR023753">
    <property type="entry name" value="FAD/NAD-binding_dom"/>
</dbReference>
<proteinExistence type="predicted"/>
<dbReference type="InterPro" id="IPR036188">
    <property type="entry name" value="FAD/NAD-bd_sf"/>
</dbReference>
<dbReference type="PANTHER" id="PTHR43100">
    <property type="entry name" value="GLUTAMATE SYNTHASE [NADPH] SMALL CHAIN"/>
    <property type="match status" value="1"/>
</dbReference>
<dbReference type="Gene3D" id="3.50.50.60">
    <property type="entry name" value="FAD/NAD(P)-binding domain"/>
    <property type="match status" value="1"/>
</dbReference>
<sequence>MDFLEKNQKKQLGYLDDDVTDARDKNVIVIGGGDTGVDCVATCVRQNARKITTFELLNEPPKNRTDVNPWPQWPRVFRIEYGHEEVAIKYGKDPRQYNTLSKEFLGDDQGNITGIRTVKVDWAKDVSGRWAMVEIPDSEYIYKADLVLIALGFTGPSKTLAKELALKMDMRSNFSTERKSFNTNLENVYAAGDCRFGQSLVVTAIAEGRQAARQIDLDLMGTTSLAGRGGVIMNNVNDSHANTRSE</sequence>
<dbReference type="InterPro" id="IPR051394">
    <property type="entry name" value="Glutamate_Synthase"/>
</dbReference>
<dbReference type="PANTHER" id="PTHR43100:SF1">
    <property type="entry name" value="GLUTAMATE SYNTHASE [NADPH] SMALL CHAIN"/>
    <property type="match status" value="1"/>
</dbReference>
<gene>
    <name evidence="2" type="ORF">PACLA_8A006961</name>
</gene>
<evidence type="ECO:0000313" key="3">
    <source>
        <dbReference type="Proteomes" id="UP001152795"/>
    </source>
</evidence>
<dbReference type="Proteomes" id="UP001152795">
    <property type="component" value="Unassembled WGS sequence"/>
</dbReference>
<reference evidence="2" key="1">
    <citation type="submission" date="2020-04" db="EMBL/GenBank/DDBJ databases">
        <authorList>
            <person name="Alioto T."/>
            <person name="Alioto T."/>
            <person name="Gomez Garrido J."/>
        </authorList>
    </citation>
    <scope>NUCLEOTIDE SEQUENCE</scope>
    <source>
        <strain evidence="2">A484AB</strain>
    </source>
</reference>
<dbReference type="AlphaFoldDB" id="A0A6S7JA31"/>
<evidence type="ECO:0000313" key="2">
    <source>
        <dbReference type="EMBL" id="CAB4029055.1"/>
    </source>
</evidence>
<dbReference type="OrthoDB" id="5957032at2759"/>
<dbReference type="SUPFAM" id="SSF51905">
    <property type="entry name" value="FAD/NAD(P)-binding domain"/>
    <property type="match status" value="1"/>
</dbReference>
<comment type="caution">
    <text evidence="2">The sequence shown here is derived from an EMBL/GenBank/DDBJ whole genome shotgun (WGS) entry which is preliminary data.</text>
</comment>
<dbReference type="EMBL" id="CACRXK020015911">
    <property type="protein sequence ID" value="CAB4029055.1"/>
    <property type="molecule type" value="Genomic_DNA"/>
</dbReference>